<proteinExistence type="predicted"/>
<organism evidence="1 2">
    <name type="scientific">Bacteroides fragilis 3_1_12</name>
    <dbReference type="NCBI Taxonomy" id="457424"/>
    <lineage>
        <taxon>Bacteria</taxon>
        <taxon>Pseudomonadati</taxon>
        <taxon>Bacteroidota</taxon>
        <taxon>Bacteroidia</taxon>
        <taxon>Bacteroidales</taxon>
        <taxon>Bacteroidaceae</taxon>
        <taxon>Bacteroides</taxon>
    </lineage>
</organism>
<evidence type="ECO:0000313" key="1">
    <source>
        <dbReference type="EMBL" id="EFR55940.1"/>
    </source>
</evidence>
<reference evidence="1 2" key="1">
    <citation type="submission" date="2008-12" db="EMBL/GenBank/DDBJ databases">
        <title>Annotation of Bacteroides fragilis strain 3_1_12.</title>
        <authorList>
            <consortium name="The Broad Institute Genome Sequencing Platform"/>
            <person name="Ward D."/>
            <person name="Young S.K."/>
            <person name="Kodira C.D."/>
            <person name="Zeng Q."/>
            <person name="Koehrsen M."/>
            <person name="Alvarado L."/>
            <person name="Berlin A."/>
            <person name="Borenstein D."/>
            <person name="Chen Z."/>
            <person name="Engels R."/>
            <person name="Freedman E."/>
            <person name="Gellesch M."/>
            <person name="Goldberg J."/>
            <person name="Griggs A."/>
            <person name="Gujja S."/>
            <person name="Heiman D."/>
            <person name="Hepburn T."/>
            <person name="Howarth C."/>
            <person name="Jen D."/>
            <person name="Larson L."/>
            <person name="Lewis B."/>
            <person name="Mehta T."/>
            <person name="Park D."/>
            <person name="Pearson M."/>
            <person name="Roberts A."/>
            <person name="Saif S."/>
            <person name="Shea T."/>
            <person name="Shenoy N."/>
            <person name="Sisk P."/>
            <person name="Stolte C."/>
            <person name="Sykes S."/>
            <person name="Walk T."/>
            <person name="White J."/>
            <person name="Yandava C."/>
            <person name="Allen-Vercoe E."/>
            <person name="Strauss J."/>
            <person name="Ambrose C."/>
            <person name="Lander E."/>
            <person name="Nusbaum C."/>
            <person name="Galagan J."/>
            <person name="Birren B."/>
        </authorList>
    </citation>
    <scope>NUCLEOTIDE SEQUENCE [LARGE SCALE GENOMIC DNA]</scope>
    <source>
        <strain evidence="1 2">3_1_12</strain>
    </source>
</reference>
<dbReference type="RefSeq" id="WP_005782856.1">
    <property type="nucleotide sequence ID" value="NZ_EQ973220.1"/>
</dbReference>
<dbReference type="EMBL" id="EQ973220">
    <property type="protein sequence ID" value="EFR55940.1"/>
    <property type="molecule type" value="Genomic_DNA"/>
</dbReference>
<protein>
    <submittedName>
        <fullName evidence="1">Uncharacterized protein</fullName>
    </submittedName>
</protein>
<gene>
    <name evidence="1" type="ORF">BFAG_04639</name>
</gene>
<name>A0ABN0BSK3_BACFG</name>
<dbReference type="Proteomes" id="UP000005101">
    <property type="component" value="Unassembled WGS sequence"/>
</dbReference>
<accession>A0ABN0BSK3</accession>
<keyword evidence="2" id="KW-1185">Reference proteome</keyword>
<sequence length="163" mass="19104">MFFIVLDLRLTKVGARRCSFFYVLTPQIPIISLPIVFNNECNSFQTDGHTFFKERFNDTIFSIDKQYQPVSQWHIELGKYKVAEDARYTLTDPRKSVFDNAAILTLIGKWDNKLFFSATANKQNYLLYYEKSGNIRLPYPQYSFAIPKNTHSYLNPCLMTENI</sequence>
<evidence type="ECO:0000313" key="2">
    <source>
        <dbReference type="Proteomes" id="UP000005101"/>
    </source>
</evidence>